<comment type="caution">
    <text evidence="1">The sequence shown here is derived from an EMBL/GenBank/DDBJ whole genome shotgun (WGS) entry which is preliminary data.</text>
</comment>
<accession>A0A848DLU8</accession>
<gene>
    <name evidence="1" type="ORF">HF519_18280</name>
</gene>
<dbReference type="InterPro" id="IPR022236">
    <property type="entry name" value="DUF3761"/>
</dbReference>
<organism evidence="1 2">
    <name type="scientific">Pseudonocardia bannensis</name>
    <dbReference type="NCBI Taxonomy" id="630973"/>
    <lineage>
        <taxon>Bacteria</taxon>
        <taxon>Bacillati</taxon>
        <taxon>Actinomycetota</taxon>
        <taxon>Actinomycetes</taxon>
        <taxon>Pseudonocardiales</taxon>
        <taxon>Pseudonocardiaceae</taxon>
        <taxon>Pseudonocardia</taxon>
    </lineage>
</organism>
<evidence type="ECO:0000313" key="2">
    <source>
        <dbReference type="Proteomes" id="UP000586918"/>
    </source>
</evidence>
<reference evidence="1 2" key="1">
    <citation type="submission" date="2020-04" db="EMBL/GenBank/DDBJ databases">
        <authorList>
            <person name="Klaysubun C."/>
            <person name="Duangmal K."/>
            <person name="Lipun K."/>
        </authorList>
    </citation>
    <scope>NUCLEOTIDE SEQUENCE [LARGE SCALE GENOMIC DNA]</scope>
    <source>
        <strain evidence="1 2">DSM 45300</strain>
    </source>
</reference>
<sequence>MAAGSSCDETNHDIDSGHVCVLCPVVGPTPPPGATYRCVDEYYSSSKHRQGTCSSHDGIAQTLDRGRSSGALHTGPFAVGEATRRWVRIRAGCGAGAAMAMTGYT</sequence>
<keyword evidence="2" id="KW-1185">Reference proteome</keyword>
<dbReference type="AlphaFoldDB" id="A0A848DLU8"/>
<protein>
    <submittedName>
        <fullName evidence="1">DUF3761 domain-containing protein</fullName>
    </submittedName>
</protein>
<dbReference type="RefSeq" id="WP_169414194.1">
    <property type="nucleotide sequence ID" value="NZ_JAAXKZ010000070.1"/>
</dbReference>
<evidence type="ECO:0000313" key="1">
    <source>
        <dbReference type="EMBL" id="NMH93486.1"/>
    </source>
</evidence>
<name>A0A848DLU8_9PSEU</name>
<proteinExistence type="predicted"/>
<dbReference type="Proteomes" id="UP000586918">
    <property type="component" value="Unassembled WGS sequence"/>
</dbReference>
<dbReference type="EMBL" id="JAAXKZ010000070">
    <property type="protein sequence ID" value="NMH93486.1"/>
    <property type="molecule type" value="Genomic_DNA"/>
</dbReference>
<dbReference type="Pfam" id="PF12587">
    <property type="entry name" value="DUF3761"/>
    <property type="match status" value="1"/>
</dbReference>